<evidence type="ECO:0000256" key="9">
    <source>
        <dbReference type="SAM" id="MobiDB-lite"/>
    </source>
</evidence>
<comment type="similarity">
    <text evidence="1 8">Belongs to the SOS response-associated peptidase family.</text>
</comment>
<keyword evidence="4 8" id="KW-0378">Hydrolase</keyword>
<evidence type="ECO:0000256" key="1">
    <source>
        <dbReference type="ARBA" id="ARBA00008136"/>
    </source>
</evidence>
<reference evidence="11" key="1">
    <citation type="journal article" date="2019" name="Int. J. Syst. Evol. Microbiol.">
        <title>The Global Catalogue of Microorganisms (GCM) 10K type strain sequencing project: providing services to taxonomists for standard genome sequencing and annotation.</title>
        <authorList>
            <consortium name="The Broad Institute Genomics Platform"/>
            <consortium name="The Broad Institute Genome Sequencing Center for Infectious Disease"/>
            <person name="Wu L."/>
            <person name="Ma J."/>
        </authorList>
    </citation>
    <scope>NUCLEOTIDE SEQUENCE [LARGE SCALE GENOMIC DNA]</scope>
    <source>
        <strain evidence="11">JCM 16540</strain>
    </source>
</reference>
<evidence type="ECO:0000256" key="8">
    <source>
        <dbReference type="RuleBase" id="RU364100"/>
    </source>
</evidence>
<sequence length="276" mass="30178">MCGRYAVSARAERLADQFDVVDIFEGLPDPDYNVAPTVAVPAVFERAVRSDDAAGATTEGEVRRRLAPLTWGLVPSWAKDRSIGARLINARVETVAEKPAFRKAFASRRCLLPADGFYEWYTPDGHDSDTPGGRSGKGKVKKQPFFLHRQDGGLLVMAGLYEIWRDPTKDRDDDSAWLRTCTVITTEARDAAGHIHDRMPMVVRPDVVDAWLDPTLTDPDRVRGLLTSDAAELEAYAVSTEVNSVKNNGPELLLPLAESGGEPAATPDPPAQEPLV</sequence>
<evidence type="ECO:0000256" key="2">
    <source>
        <dbReference type="ARBA" id="ARBA00022670"/>
    </source>
</evidence>
<organism evidence="10 11">
    <name type="scientific">Microlunatus spumicola</name>
    <dbReference type="NCBI Taxonomy" id="81499"/>
    <lineage>
        <taxon>Bacteria</taxon>
        <taxon>Bacillati</taxon>
        <taxon>Actinomycetota</taxon>
        <taxon>Actinomycetes</taxon>
        <taxon>Propionibacteriales</taxon>
        <taxon>Propionibacteriaceae</taxon>
        <taxon>Microlunatus</taxon>
    </lineage>
</organism>
<dbReference type="EMBL" id="BAAAYR010000001">
    <property type="protein sequence ID" value="GAA3555302.1"/>
    <property type="molecule type" value="Genomic_DNA"/>
</dbReference>
<protein>
    <recommendedName>
        <fullName evidence="8">Abasic site processing protein</fullName>
        <ecNumber evidence="8">3.4.-.-</ecNumber>
    </recommendedName>
</protein>
<evidence type="ECO:0000313" key="11">
    <source>
        <dbReference type="Proteomes" id="UP001500767"/>
    </source>
</evidence>
<dbReference type="RefSeq" id="WP_204912131.1">
    <property type="nucleotide sequence ID" value="NZ_BAAAYR010000001.1"/>
</dbReference>
<dbReference type="Gene3D" id="3.90.1680.10">
    <property type="entry name" value="SOS response associated peptidase-like"/>
    <property type="match status" value="1"/>
</dbReference>
<keyword evidence="2 8" id="KW-0645">Protease</keyword>
<feature type="compositionally biased region" description="Pro residues" evidence="9">
    <location>
        <begin position="266"/>
        <end position="276"/>
    </location>
</feature>
<gene>
    <name evidence="10" type="ORF">GCM10022197_08060</name>
</gene>
<keyword evidence="5" id="KW-0190">Covalent protein-DNA linkage</keyword>
<dbReference type="EC" id="3.4.-.-" evidence="8"/>
<evidence type="ECO:0000256" key="7">
    <source>
        <dbReference type="ARBA" id="ARBA00023239"/>
    </source>
</evidence>
<keyword evidence="6" id="KW-0238">DNA-binding</keyword>
<dbReference type="PANTHER" id="PTHR13604:SF0">
    <property type="entry name" value="ABASIC SITE PROCESSING PROTEIN HMCES"/>
    <property type="match status" value="1"/>
</dbReference>
<dbReference type="InterPro" id="IPR003738">
    <property type="entry name" value="SRAP"/>
</dbReference>
<evidence type="ECO:0000313" key="10">
    <source>
        <dbReference type="EMBL" id="GAA3555302.1"/>
    </source>
</evidence>
<accession>A0ABP6WSK6</accession>
<keyword evidence="7" id="KW-0456">Lyase</keyword>
<keyword evidence="11" id="KW-1185">Reference proteome</keyword>
<evidence type="ECO:0000256" key="5">
    <source>
        <dbReference type="ARBA" id="ARBA00023124"/>
    </source>
</evidence>
<dbReference type="PANTHER" id="PTHR13604">
    <property type="entry name" value="DC12-RELATED"/>
    <property type="match status" value="1"/>
</dbReference>
<keyword evidence="3" id="KW-0227">DNA damage</keyword>
<evidence type="ECO:0000256" key="3">
    <source>
        <dbReference type="ARBA" id="ARBA00022763"/>
    </source>
</evidence>
<evidence type="ECO:0000256" key="6">
    <source>
        <dbReference type="ARBA" id="ARBA00023125"/>
    </source>
</evidence>
<comment type="caution">
    <text evidence="10">The sequence shown here is derived from an EMBL/GenBank/DDBJ whole genome shotgun (WGS) entry which is preliminary data.</text>
</comment>
<dbReference type="SUPFAM" id="SSF143081">
    <property type="entry name" value="BB1717-like"/>
    <property type="match status" value="1"/>
</dbReference>
<name>A0ABP6WSK6_9ACTN</name>
<feature type="region of interest" description="Disordered" evidence="9">
    <location>
        <begin position="247"/>
        <end position="276"/>
    </location>
</feature>
<evidence type="ECO:0000256" key="4">
    <source>
        <dbReference type="ARBA" id="ARBA00022801"/>
    </source>
</evidence>
<dbReference type="Proteomes" id="UP001500767">
    <property type="component" value="Unassembled WGS sequence"/>
</dbReference>
<proteinExistence type="inferred from homology"/>
<dbReference type="Pfam" id="PF02586">
    <property type="entry name" value="SRAP"/>
    <property type="match status" value="1"/>
</dbReference>
<dbReference type="InterPro" id="IPR036590">
    <property type="entry name" value="SRAP-like"/>
</dbReference>